<reference evidence="6" key="2">
    <citation type="journal article" date="2021" name="PeerJ">
        <title>Extensive microbial diversity within the chicken gut microbiome revealed by metagenomics and culture.</title>
        <authorList>
            <person name="Gilroy R."/>
            <person name="Ravi A."/>
            <person name="Getino M."/>
            <person name="Pursley I."/>
            <person name="Horton D.L."/>
            <person name="Alikhan N.F."/>
            <person name="Baker D."/>
            <person name="Gharbi K."/>
            <person name="Hall N."/>
            <person name="Watson M."/>
            <person name="Adriaenssens E.M."/>
            <person name="Foster-Nyarko E."/>
            <person name="Jarju S."/>
            <person name="Secka A."/>
            <person name="Antonio M."/>
            <person name="Oren A."/>
            <person name="Chaudhuri R.R."/>
            <person name="La Ragione R."/>
            <person name="Hildebrand F."/>
            <person name="Pallen M.J."/>
        </authorList>
    </citation>
    <scope>NUCLEOTIDE SEQUENCE</scope>
    <source>
        <strain evidence="6">CHK184-25365</strain>
    </source>
</reference>
<proteinExistence type="inferred from homology"/>
<accession>A0A9D1AK62</accession>
<keyword evidence="3" id="KW-0238">DNA-binding</keyword>
<dbReference type="SUPFAM" id="SSF53850">
    <property type="entry name" value="Periplasmic binding protein-like II"/>
    <property type="match status" value="1"/>
</dbReference>
<evidence type="ECO:0000313" key="6">
    <source>
        <dbReference type="EMBL" id="HIR40644.1"/>
    </source>
</evidence>
<comment type="similarity">
    <text evidence="1">Belongs to the LysR transcriptional regulatory family.</text>
</comment>
<evidence type="ECO:0000313" key="7">
    <source>
        <dbReference type="Proteomes" id="UP000886749"/>
    </source>
</evidence>
<dbReference type="GO" id="GO:0032993">
    <property type="term" value="C:protein-DNA complex"/>
    <property type="evidence" value="ECO:0007669"/>
    <property type="project" value="TreeGrafter"/>
</dbReference>
<organism evidence="6 7">
    <name type="scientific">Candidatus Egerieicola pullicola</name>
    <dbReference type="NCBI Taxonomy" id="2840775"/>
    <lineage>
        <taxon>Bacteria</taxon>
        <taxon>Bacillati</taxon>
        <taxon>Bacillota</taxon>
        <taxon>Clostridia</taxon>
        <taxon>Eubacteriales</taxon>
        <taxon>Oscillospiraceae</taxon>
        <taxon>Oscillospiraceae incertae sedis</taxon>
        <taxon>Candidatus Egerieicola</taxon>
    </lineage>
</organism>
<dbReference type="PRINTS" id="PR00039">
    <property type="entry name" value="HTHLYSR"/>
</dbReference>
<dbReference type="PANTHER" id="PTHR30346:SF28">
    <property type="entry name" value="HTH-TYPE TRANSCRIPTIONAL REGULATOR CYNR"/>
    <property type="match status" value="1"/>
</dbReference>
<sequence length="283" mass="31832">MLNLLELEQLVAFADQGTLSKTAEVLHLSQPTITRTMQHLEEEFGVSLFSRSKNKIQLNETGKKAVEYARGLLADAQEAVVQVQAFDKRLHTITVQSCAPAPLWFLLPVLSSEFPGQTISSTLSEETEILQKVASGECALGILPWPVELKGVSCVPLLEEKLSVCVPEEHHLASREHLTFEELNGFNCLLLSQIGFWDKLCREKMPASRFLVQTDEFEFQELVRQSALFCFTTDLTKDIRSSKGLLARRKVIPITAPEANVTYHLLFTNPVYRTVAETCRARR</sequence>
<dbReference type="GO" id="GO:0003700">
    <property type="term" value="F:DNA-binding transcription factor activity"/>
    <property type="evidence" value="ECO:0007669"/>
    <property type="project" value="InterPro"/>
</dbReference>
<reference evidence="6" key="1">
    <citation type="submission" date="2020-10" db="EMBL/GenBank/DDBJ databases">
        <authorList>
            <person name="Gilroy R."/>
        </authorList>
    </citation>
    <scope>NUCLEOTIDE SEQUENCE</scope>
    <source>
        <strain evidence="6">CHK184-25365</strain>
    </source>
</reference>
<dbReference type="Proteomes" id="UP000886749">
    <property type="component" value="Unassembled WGS sequence"/>
</dbReference>
<dbReference type="Gene3D" id="1.10.10.10">
    <property type="entry name" value="Winged helix-like DNA-binding domain superfamily/Winged helix DNA-binding domain"/>
    <property type="match status" value="1"/>
</dbReference>
<dbReference type="Pfam" id="PF03466">
    <property type="entry name" value="LysR_substrate"/>
    <property type="match status" value="1"/>
</dbReference>
<keyword evidence="4" id="KW-0804">Transcription</keyword>
<evidence type="ECO:0000256" key="1">
    <source>
        <dbReference type="ARBA" id="ARBA00009437"/>
    </source>
</evidence>
<dbReference type="InterPro" id="IPR005119">
    <property type="entry name" value="LysR_subst-bd"/>
</dbReference>
<dbReference type="InterPro" id="IPR036390">
    <property type="entry name" value="WH_DNA-bd_sf"/>
</dbReference>
<feature type="domain" description="HTH lysR-type" evidence="5">
    <location>
        <begin position="1"/>
        <end position="59"/>
    </location>
</feature>
<evidence type="ECO:0000259" key="5">
    <source>
        <dbReference type="PROSITE" id="PS50931"/>
    </source>
</evidence>
<dbReference type="Gene3D" id="3.40.190.290">
    <property type="match status" value="1"/>
</dbReference>
<name>A0A9D1AK62_9FIRM</name>
<evidence type="ECO:0000256" key="2">
    <source>
        <dbReference type="ARBA" id="ARBA00023015"/>
    </source>
</evidence>
<dbReference type="PROSITE" id="PS50931">
    <property type="entry name" value="HTH_LYSR"/>
    <property type="match status" value="1"/>
</dbReference>
<evidence type="ECO:0000256" key="3">
    <source>
        <dbReference type="ARBA" id="ARBA00023125"/>
    </source>
</evidence>
<keyword evidence="2" id="KW-0805">Transcription regulation</keyword>
<dbReference type="Pfam" id="PF00126">
    <property type="entry name" value="HTH_1"/>
    <property type="match status" value="1"/>
</dbReference>
<gene>
    <name evidence="6" type="ORF">IAB36_02325</name>
</gene>
<dbReference type="PANTHER" id="PTHR30346">
    <property type="entry name" value="TRANSCRIPTIONAL DUAL REGULATOR HCAR-RELATED"/>
    <property type="match status" value="1"/>
</dbReference>
<dbReference type="AlphaFoldDB" id="A0A9D1AK62"/>
<dbReference type="SUPFAM" id="SSF46785">
    <property type="entry name" value="Winged helix' DNA-binding domain"/>
    <property type="match status" value="1"/>
</dbReference>
<dbReference type="InterPro" id="IPR036388">
    <property type="entry name" value="WH-like_DNA-bd_sf"/>
</dbReference>
<dbReference type="CDD" id="cd05466">
    <property type="entry name" value="PBP2_LTTR_substrate"/>
    <property type="match status" value="1"/>
</dbReference>
<evidence type="ECO:0000256" key="4">
    <source>
        <dbReference type="ARBA" id="ARBA00023163"/>
    </source>
</evidence>
<dbReference type="GO" id="GO:0003677">
    <property type="term" value="F:DNA binding"/>
    <property type="evidence" value="ECO:0007669"/>
    <property type="project" value="UniProtKB-KW"/>
</dbReference>
<dbReference type="InterPro" id="IPR000847">
    <property type="entry name" value="LysR_HTH_N"/>
</dbReference>
<protein>
    <submittedName>
        <fullName evidence="6">LysR family transcriptional regulator</fullName>
    </submittedName>
</protein>
<dbReference type="EMBL" id="DVGY01000056">
    <property type="protein sequence ID" value="HIR40644.1"/>
    <property type="molecule type" value="Genomic_DNA"/>
</dbReference>
<comment type="caution">
    <text evidence="6">The sequence shown here is derived from an EMBL/GenBank/DDBJ whole genome shotgun (WGS) entry which is preliminary data.</text>
</comment>